<evidence type="ECO:0000313" key="2">
    <source>
        <dbReference type="EMBL" id="KAJ5355189.1"/>
    </source>
</evidence>
<protein>
    <submittedName>
        <fullName evidence="2">Uncharacterized protein</fullName>
    </submittedName>
</protein>
<evidence type="ECO:0000256" key="1">
    <source>
        <dbReference type="SAM" id="MobiDB-lite"/>
    </source>
</evidence>
<feature type="region of interest" description="Disordered" evidence="1">
    <location>
        <begin position="1"/>
        <end position="49"/>
    </location>
</feature>
<feature type="compositionally biased region" description="Polar residues" evidence="1">
    <location>
        <begin position="1"/>
        <end position="11"/>
    </location>
</feature>
<dbReference type="RefSeq" id="XP_056549212.1">
    <property type="nucleotide sequence ID" value="XM_056705314.1"/>
</dbReference>
<comment type="caution">
    <text evidence="2">The sequence shown here is derived from an EMBL/GenBank/DDBJ whole genome shotgun (WGS) entry which is preliminary data.</text>
</comment>
<reference evidence="2" key="1">
    <citation type="submission" date="2022-11" db="EMBL/GenBank/DDBJ databases">
        <authorList>
            <person name="Petersen C."/>
        </authorList>
    </citation>
    <scope>NUCLEOTIDE SEQUENCE</scope>
    <source>
        <strain evidence="2">IBT 29864</strain>
    </source>
</reference>
<sequence length="217" mass="24554">MDEWNGGNQIKPNGGSKGGQRCAMVGGRTGWRGRATNEKRQRRKAKRGRAGRGILYWLKSQFLAGPAGRPTTYQNRSSGETELDTVGQADFLEITPLDEPLPKLTHVYITFVTVIPSQHEFRRCPTRRLIGQSELKVDSGGGQFRGFWLARADESHHVPSSITRTIRYRYRNPGHPEALVMCNPNSRGGEHGDLEYFGDKVYLTAITKYTWTRKLYL</sequence>
<gene>
    <name evidence="2" type="ORF">N7496_012401</name>
</gene>
<dbReference type="Proteomes" id="UP001147782">
    <property type="component" value="Unassembled WGS sequence"/>
</dbReference>
<keyword evidence="3" id="KW-1185">Reference proteome</keyword>
<feature type="compositionally biased region" description="Basic residues" evidence="1">
    <location>
        <begin position="40"/>
        <end position="49"/>
    </location>
</feature>
<reference evidence="2" key="2">
    <citation type="journal article" date="2023" name="IMA Fungus">
        <title>Comparative genomic study of the Penicillium genus elucidates a diverse pangenome and 15 lateral gene transfer events.</title>
        <authorList>
            <person name="Petersen C."/>
            <person name="Sorensen T."/>
            <person name="Nielsen M.R."/>
            <person name="Sondergaard T.E."/>
            <person name="Sorensen J.L."/>
            <person name="Fitzpatrick D.A."/>
            <person name="Frisvad J.C."/>
            <person name="Nielsen K.L."/>
        </authorList>
    </citation>
    <scope>NUCLEOTIDE SEQUENCE</scope>
    <source>
        <strain evidence="2">IBT 29864</strain>
    </source>
</reference>
<dbReference type="EMBL" id="JAPZBS010000010">
    <property type="protein sequence ID" value="KAJ5355189.1"/>
    <property type="molecule type" value="Genomic_DNA"/>
</dbReference>
<dbReference type="GeneID" id="81444493"/>
<evidence type="ECO:0000313" key="3">
    <source>
        <dbReference type="Proteomes" id="UP001147782"/>
    </source>
</evidence>
<organism evidence="2 3">
    <name type="scientific">Penicillium cataractarum</name>
    <dbReference type="NCBI Taxonomy" id="2100454"/>
    <lineage>
        <taxon>Eukaryota</taxon>
        <taxon>Fungi</taxon>
        <taxon>Dikarya</taxon>
        <taxon>Ascomycota</taxon>
        <taxon>Pezizomycotina</taxon>
        <taxon>Eurotiomycetes</taxon>
        <taxon>Eurotiomycetidae</taxon>
        <taxon>Eurotiales</taxon>
        <taxon>Aspergillaceae</taxon>
        <taxon>Penicillium</taxon>
    </lineage>
</organism>
<name>A0A9W9RAE8_9EURO</name>
<dbReference type="AlphaFoldDB" id="A0A9W9RAE8"/>
<proteinExistence type="predicted"/>
<accession>A0A9W9RAE8</accession>